<gene>
    <name evidence="1" type="ORF">LITE_LOCUS29029</name>
</gene>
<organism evidence="1 2">
    <name type="scientific">Linum tenue</name>
    <dbReference type="NCBI Taxonomy" id="586396"/>
    <lineage>
        <taxon>Eukaryota</taxon>
        <taxon>Viridiplantae</taxon>
        <taxon>Streptophyta</taxon>
        <taxon>Embryophyta</taxon>
        <taxon>Tracheophyta</taxon>
        <taxon>Spermatophyta</taxon>
        <taxon>Magnoliopsida</taxon>
        <taxon>eudicotyledons</taxon>
        <taxon>Gunneridae</taxon>
        <taxon>Pentapetalae</taxon>
        <taxon>rosids</taxon>
        <taxon>fabids</taxon>
        <taxon>Malpighiales</taxon>
        <taxon>Linaceae</taxon>
        <taxon>Linum</taxon>
    </lineage>
</organism>
<dbReference type="EMBL" id="CAMGYJ010000007">
    <property type="protein sequence ID" value="CAI0446471.1"/>
    <property type="molecule type" value="Genomic_DNA"/>
</dbReference>
<evidence type="ECO:0000313" key="2">
    <source>
        <dbReference type="Proteomes" id="UP001154282"/>
    </source>
</evidence>
<proteinExistence type="predicted"/>
<evidence type="ECO:0000313" key="1">
    <source>
        <dbReference type="EMBL" id="CAI0446471.1"/>
    </source>
</evidence>
<comment type="caution">
    <text evidence="1">The sequence shown here is derived from an EMBL/GenBank/DDBJ whole genome shotgun (WGS) entry which is preliminary data.</text>
</comment>
<feature type="non-terminal residue" evidence="1">
    <location>
        <position position="1"/>
    </location>
</feature>
<name>A0AAV0MKH1_9ROSI</name>
<reference evidence="1" key="1">
    <citation type="submission" date="2022-08" db="EMBL/GenBank/DDBJ databases">
        <authorList>
            <person name="Gutierrez-Valencia J."/>
        </authorList>
    </citation>
    <scope>NUCLEOTIDE SEQUENCE</scope>
</reference>
<dbReference type="AlphaFoldDB" id="A0AAV0MKH1"/>
<accession>A0AAV0MKH1</accession>
<sequence length="64" mass="7619">LNSPLLKLSLPISLLDLLIDRSRQALLFFNSLPEHRHFGRRRSSQLEKRIWNFRIHPPTSQVMK</sequence>
<dbReference type="Proteomes" id="UP001154282">
    <property type="component" value="Unassembled WGS sequence"/>
</dbReference>
<protein>
    <submittedName>
        <fullName evidence="1">Uncharacterized protein</fullName>
    </submittedName>
</protein>
<keyword evidence="2" id="KW-1185">Reference proteome</keyword>